<dbReference type="RefSeq" id="WP_310330596.1">
    <property type="nucleotide sequence ID" value="NZ_JAVDXV010000006.1"/>
</dbReference>
<keyword evidence="2" id="KW-1185">Reference proteome</keyword>
<comment type="caution">
    <text evidence="1">The sequence shown here is derived from an EMBL/GenBank/DDBJ whole genome shotgun (WGS) entry which is preliminary data.</text>
</comment>
<proteinExistence type="predicted"/>
<dbReference type="Proteomes" id="UP001180825">
    <property type="component" value="Unassembled WGS sequence"/>
</dbReference>
<dbReference type="EMBL" id="JAVDXV010000006">
    <property type="protein sequence ID" value="MDR7334284.1"/>
    <property type="molecule type" value="Genomic_DNA"/>
</dbReference>
<gene>
    <name evidence="1" type="ORF">J2X21_003436</name>
</gene>
<reference evidence="1 2" key="1">
    <citation type="submission" date="2023-07" db="EMBL/GenBank/DDBJ databases">
        <title>Sorghum-associated microbial communities from plants grown in Nebraska, USA.</title>
        <authorList>
            <person name="Schachtman D."/>
        </authorList>
    </citation>
    <scope>NUCLEOTIDE SEQUENCE [LARGE SCALE GENOMIC DNA]</scope>
    <source>
        <strain evidence="1 2">BE316</strain>
    </source>
</reference>
<name>A0ABU2AAU0_9BURK</name>
<accession>A0ABU2AAU0</accession>
<organism evidence="1 2">
    <name type="scientific">Roseateles asaccharophilus</name>
    <dbReference type="NCBI Taxonomy" id="582607"/>
    <lineage>
        <taxon>Bacteria</taxon>
        <taxon>Pseudomonadati</taxon>
        <taxon>Pseudomonadota</taxon>
        <taxon>Betaproteobacteria</taxon>
        <taxon>Burkholderiales</taxon>
        <taxon>Sphaerotilaceae</taxon>
        <taxon>Roseateles</taxon>
    </lineage>
</organism>
<protein>
    <submittedName>
        <fullName evidence="1">Uncharacterized protein</fullName>
    </submittedName>
</protein>
<evidence type="ECO:0000313" key="1">
    <source>
        <dbReference type="EMBL" id="MDR7334284.1"/>
    </source>
</evidence>
<sequence length="147" mass="16944">MNFEYFDDGCHHNLGDINTNGYVFVASQDENISSSELESAAYEADARRFCADLKTIRRISMLPVTFLTGHHVVACIRVTTASRTYSLYTNDFGDSLLDESHYTLFFKRNFSLFRYDLQTPQGRAAAREYVRRKLKFLAQHGKPFDGY</sequence>
<evidence type="ECO:0000313" key="2">
    <source>
        <dbReference type="Proteomes" id="UP001180825"/>
    </source>
</evidence>